<feature type="compositionally biased region" description="Polar residues" evidence="6">
    <location>
        <begin position="1"/>
        <end position="16"/>
    </location>
</feature>
<reference evidence="9 10" key="1">
    <citation type="submission" date="2023-07" db="EMBL/GenBank/DDBJ databases">
        <title>Sequencing the genomes of 1000 actinobacteria strains.</title>
        <authorList>
            <person name="Klenk H.-P."/>
        </authorList>
    </citation>
    <scope>NUCLEOTIDE SEQUENCE [LARGE SCALE GENOMIC DNA]</scope>
    <source>
        <strain evidence="9 10">GD13</strain>
    </source>
</reference>
<evidence type="ECO:0000313" key="10">
    <source>
        <dbReference type="Proteomes" id="UP001240447"/>
    </source>
</evidence>
<dbReference type="RefSeq" id="WP_068124035.1">
    <property type="nucleotide sequence ID" value="NZ_CCXJ01000684.1"/>
</dbReference>
<evidence type="ECO:0000256" key="5">
    <source>
        <dbReference type="ARBA" id="ARBA00023284"/>
    </source>
</evidence>
<evidence type="ECO:0000313" key="9">
    <source>
        <dbReference type="EMBL" id="MDP9824025.1"/>
    </source>
</evidence>
<feature type="compositionally biased region" description="Low complexity" evidence="6">
    <location>
        <begin position="53"/>
        <end position="62"/>
    </location>
</feature>
<gene>
    <name evidence="9" type="ORF">J2S59_003834</name>
</gene>
<dbReference type="InterPro" id="IPR036249">
    <property type="entry name" value="Thioredoxin-like_sf"/>
</dbReference>
<keyword evidence="7" id="KW-1133">Transmembrane helix</keyword>
<dbReference type="Gene3D" id="3.40.30.10">
    <property type="entry name" value="Glutaredoxin"/>
    <property type="match status" value="1"/>
</dbReference>
<comment type="caution">
    <text evidence="9">The sequence shown here is derived from an EMBL/GenBank/DDBJ whole genome shotgun (WGS) entry which is preliminary data.</text>
</comment>
<dbReference type="PROSITE" id="PS51352">
    <property type="entry name" value="THIOREDOXIN_2"/>
    <property type="match status" value="1"/>
</dbReference>
<keyword evidence="7" id="KW-0812">Transmembrane</keyword>
<keyword evidence="3" id="KW-0560">Oxidoreductase</keyword>
<dbReference type="InterPro" id="IPR013766">
    <property type="entry name" value="Thioredoxin_domain"/>
</dbReference>
<dbReference type="Pfam" id="PF13462">
    <property type="entry name" value="Thioredoxin_4"/>
    <property type="match status" value="1"/>
</dbReference>
<keyword evidence="5" id="KW-0676">Redox-active center</keyword>
<dbReference type="GO" id="GO:0016853">
    <property type="term" value="F:isomerase activity"/>
    <property type="evidence" value="ECO:0007669"/>
    <property type="project" value="UniProtKB-KW"/>
</dbReference>
<evidence type="ECO:0000256" key="2">
    <source>
        <dbReference type="ARBA" id="ARBA00022729"/>
    </source>
</evidence>
<feature type="domain" description="Thioredoxin" evidence="8">
    <location>
        <begin position="40"/>
        <end position="251"/>
    </location>
</feature>
<dbReference type="InterPro" id="IPR012336">
    <property type="entry name" value="Thioredoxin-like_fold"/>
</dbReference>
<dbReference type="EMBL" id="JAUSQM010000001">
    <property type="protein sequence ID" value="MDP9824025.1"/>
    <property type="molecule type" value="Genomic_DNA"/>
</dbReference>
<comment type="similarity">
    <text evidence="1">Belongs to the thioredoxin family. DsbA subfamily.</text>
</comment>
<dbReference type="PANTHER" id="PTHR13887:SF14">
    <property type="entry name" value="DISULFIDE BOND FORMATION PROTEIN D"/>
    <property type="match status" value="1"/>
</dbReference>
<keyword evidence="9" id="KW-0413">Isomerase</keyword>
<keyword evidence="7" id="KW-0472">Membrane</keyword>
<protein>
    <submittedName>
        <fullName evidence="9">Protein-disulfide isomerase</fullName>
    </submittedName>
</protein>
<name>A0ABT9NVI8_9ACTN</name>
<evidence type="ECO:0000256" key="1">
    <source>
        <dbReference type="ARBA" id="ARBA00005791"/>
    </source>
</evidence>
<dbReference type="SUPFAM" id="SSF52833">
    <property type="entry name" value="Thioredoxin-like"/>
    <property type="match status" value="1"/>
</dbReference>
<dbReference type="PANTHER" id="PTHR13887">
    <property type="entry name" value="GLUTATHIONE S-TRANSFERASE KAPPA"/>
    <property type="match status" value="1"/>
</dbReference>
<accession>A0ABT9NVI8</accession>
<feature type="region of interest" description="Disordered" evidence="6">
    <location>
        <begin position="50"/>
        <end position="71"/>
    </location>
</feature>
<evidence type="ECO:0000256" key="7">
    <source>
        <dbReference type="SAM" id="Phobius"/>
    </source>
</evidence>
<organism evidence="9 10">
    <name type="scientific">Nocardioides massiliensis</name>
    <dbReference type="NCBI Taxonomy" id="1325935"/>
    <lineage>
        <taxon>Bacteria</taxon>
        <taxon>Bacillati</taxon>
        <taxon>Actinomycetota</taxon>
        <taxon>Actinomycetes</taxon>
        <taxon>Propionibacteriales</taxon>
        <taxon>Nocardioidaceae</taxon>
        <taxon>Nocardioides</taxon>
    </lineage>
</organism>
<sequence>MSDTRTPSPTKASTSKPGARKSPLLPALLAVIAAAVLVLGFVGLPGDDDDASAQDGSSGSSAVADLPADDPLVQLPRRDPDDPRALGDVDAPVVMVNYSEFQCPFCGKFARDTAPTLIEKYVADGTLRIEWRDFPYLGPESMTAALAGVAAAEQDKFWEFHDALFAEQLPPNSGNLDQDYLEDKAEEAGLDVAAFREAMDSTVADRRVTLDFQEGQTIGVSGTPAFVINGVPVMGAQPTEVFEQVIEEAAAQ</sequence>
<keyword evidence="2" id="KW-0732">Signal</keyword>
<evidence type="ECO:0000256" key="6">
    <source>
        <dbReference type="SAM" id="MobiDB-lite"/>
    </source>
</evidence>
<feature type="region of interest" description="Disordered" evidence="6">
    <location>
        <begin position="1"/>
        <end position="21"/>
    </location>
</feature>
<dbReference type="Proteomes" id="UP001240447">
    <property type="component" value="Unassembled WGS sequence"/>
</dbReference>
<evidence type="ECO:0000259" key="8">
    <source>
        <dbReference type="PROSITE" id="PS51352"/>
    </source>
</evidence>
<keyword evidence="10" id="KW-1185">Reference proteome</keyword>
<proteinExistence type="inferred from homology"/>
<feature type="transmembrane region" description="Helical" evidence="7">
    <location>
        <begin position="24"/>
        <end position="44"/>
    </location>
</feature>
<evidence type="ECO:0000256" key="4">
    <source>
        <dbReference type="ARBA" id="ARBA00023157"/>
    </source>
</evidence>
<evidence type="ECO:0000256" key="3">
    <source>
        <dbReference type="ARBA" id="ARBA00023002"/>
    </source>
</evidence>
<keyword evidence="4" id="KW-1015">Disulfide bond</keyword>